<dbReference type="OrthoDB" id="7570189at2"/>
<dbReference type="EMBL" id="QKQS01000012">
    <property type="protein sequence ID" value="PZA12739.1"/>
    <property type="molecule type" value="Genomic_DNA"/>
</dbReference>
<gene>
    <name evidence="1" type="ORF">DNX69_07555</name>
</gene>
<dbReference type="InterPro" id="IPR008767">
    <property type="entry name" value="Phage_SPP1_head-tail_adaptor"/>
</dbReference>
<dbReference type="InterPro" id="IPR038666">
    <property type="entry name" value="SSP1_head-tail_sf"/>
</dbReference>
<evidence type="ECO:0000313" key="1">
    <source>
        <dbReference type="EMBL" id="PZA12739.1"/>
    </source>
</evidence>
<name>A0A323UK21_RHOPL</name>
<organism evidence="1 2">
    <name type="scientific">Rhodopseudomonas palustris</name>
    <dbReference type="NCBI Taxonomy" id="1076"/>
    <lineage>
        <taxon>Bacteria</taxon>
        <taxon>Pseudomonadati</taxon>
        <taxon>Pseudomonadota</taxon>
        <taxon>Alphaproteobacteria</taxon>
        <taxon>Hyphomicrobiales</taxon>
        <taxon>Nitrobacteraceae</taxon>
        <taxon>Rhodopseudomonas</taxon>
    </lineage>
</organism>
<evidence type="ECO:0000313" key="2">
    <source>
        <dbReference type="Proteomes" id="UP000248134"/>
    </source>
</evidence>
<reference evidence="1 2" key="1">
    <citation type="submission" date="2018-06" db="EMBL/GenBank/DDBJ databases">
        <title>Draft Whole-Genome Sequence of the purple photosynthetic bacterium Rhodospeudomonas palustris XCP.</title>
        <authorList>
            <person name="Rayyan A."/>
            <person name="Meyer T.E."/>
            <person name="Kyndt J.A."/>
        </authorList>
    </citation>
    <scope>NUCLEOTIDE SEQUENCE [LARGE SCALE GENOMIC DNA]</scope>
    <source>
        <strain evidence="1 2">XCP</strain>
    </source>
</reference>
<dbReference type="Pfam" id="PF05521">
    <property type="entry name" value="Phage_HCP"/>
    <property type="match status" value="1"/>
</dbReference>
<proteinExistence type="predicted"/>
<accession>A0A323UK21</accession>
<dbReference type="RefSeq" id="WP_110785395.1">
    <property type="nucleotide sequence ID" value="NZ_QKQS01000012.1"/>
</dbReference>
<protein>
    <submittedName>
        <fullName evidence="1">Head-tail adaptor protein</fullName>
    </submittedName>
</protein>
<dbReference type="Proteomes" id="UP000248134">
    <property type="component" value="Unassembled WGS sequence"/>
</dbReference>
<sequence length="106" mass="11481">MIDPGRLSRRLTLLAPVETDDGQGGVVRSFAAQAVLWASVVPLAAREGVAADTDRAALRVKITLRSGVTLSRAHRLADGDSVYRIIAWRSRERGALLEIDAETEQT</sequence>
<comment type="caution">
    <text evidence="1">The sequence shown here is derived from an EMBL/GenBank/DDBJ whole genome shotgun (WGS) entry which is preliminary data.</text>
</comment>
<dbReference type="Gene3D" id="2.40.10.270">
    <property type="entry name" value="Bacteriophage SPP1 head-tail adaptor protein"/>
    <property type="match status" value="1"/>
</dbReference>
<dbReference type="AlphaFoldDB" id="A0A323UK21"/>